<dbReference type="EMBL" id="GL435522">
    <property type="protein sequence ID" value="EFN73308.1"/>
    <property type="molecule type" value="Genomic_DNA"/>
</dbReference>
<keyword evidence="6" id="KW-1185">Reference proteome</keyword>
<proteinExistence type="inferred from homology"/>
<dbReference type="SUPFAM" id="SSF55347">
    <property type="entry name" value="Glyceraldehyde-3-phosphate dehydrogenase-like, C-terminal domain"/>
    <property type="match status" value="1"/>
</dbReference>
<dbReference type="GO" id="GO:0000166">
    <property type="term" value="F:nucleotide binding"/>
    <property type="evidence" value="ECO:0007669"/>
    <property type="project" value="InterPro"/>
</dbReference>
<reference evidence="5 6" key="1">
    <citation type="journal article" date="2010" name="Science">
        <title>Genomic comparison of the ants Camponotus floridanus and Harpegnathos saltator.</title>
        <authorList>
            <person name="Bonasio R."/>
            <person name="Zhang G."/>
            <person name="Ye C."/>
            <person name="Mutti N.S."/>
            <person name="Fang X."/>
            <person name="Qin N."/>
            <person name="Donahue G."/>
            <person name="Yang P."/>
            <person name="Li Q."/>
            <person name="Li C."/>
            <person name="Zhang P."/>
            <person name="Huang Z."/>
            <person name="Berger S.L."/>
            <person name="Reinberg D."/>
            <person name="Wang J."/>
            <person name="Liebig J."/>
        </authorList>
    </citation>
    <scope>NUCLEOTIDE SEQUENCE [LARGE SCALE GENOMIC DNA]</scope>
    <source>
        <strain evidence="6">C129</strain>
    </source>
</reference>
<gene>
    <name evidence="5" type="ORF">EAG_13079</name>
</gene>
<dbReference type="OMA" id="FLERYMQ"/>
<dbReference type="Pfam" id="PF01408">
    <property type="entry name" value="GFO_IDH_MocA"/>
    <property type="match status" value="1"/>
</dbReference>
<dbReference type="InterPro" id="IPR000683">
    <property type="entry name" value="Gfo/Idh/MocA-like_OxRdtase_N"/>
</dbReference>
<dbReference type="InParanoid" id="E1ZZT5"/>
<dbReference type="InterPro" id="IPR036291">
    <property type="entry name" value="NAD(P)-bd_dom_sf"/>
</dbReference>
<organism evidence="6">
    <name type="scientific">Camponotus floridanus</name>
    <name type="common">Florida carpenter ant</name>
    <dbReference type="NCBI Taxonomy" id="104421"/>
    <lineage>
        <taxon>Eukaryota</taxon>
        <taxon>Metazoa</taxon>
        <taxon>Ecdysozoa</taxon>
        <taxon>Arthropoda</taxon>
        <taxon>Hexapoda</taxon>
        <taxon>Insecta</taxon>
        <taxon>Pterygota</taxon>
        <taxon>Neoptera</taxon>
        <taxon>Endopterygota</taxon>
        <taxon>Hymenoptera</taxon>
        <taxon>Apocrita</taxon>
        <taxon>Aculeata</taxon>
        <taxon>Formicoidea</taxon>
        <taxon>Formicidae</taxon>
        <taxon>Formicinae</taxon>
        <taxon>Camponotus</taxon>
    </lineage>
</organism>
<dbReference type="OrthoDB" id="64915at2759"/>
<evidence type="ECO:0000259" key="3">
    <source>
        <dbReference type="Pfam" id="PF01408"/>
    </source>
</evidence>
<dbReference type="SUPFAM" id="SSF51735">
    <property type="entry name" value="NAD(P)-binding Rossmann-fold domains"/>
    <property type="match status" value="1"/>
</dbReference>
<sequence length="392" mass="44128">MATAKFKETSPYVKSKPLPPEEDFLYNQYLEDIALKTDNRKDPILKLALFGVGRAGTIHLRSTISSPRAKLVYIVDDIESNWQNMRKYWHLEDVVFLTSAQSDNVFKDPNVDAVIVASPTVTHEDIVIKALKAKKAVFCEKPVAENKLDTAKCYEMAEKIGTPLFCAFNRRFDPSYSEVRDRVQKGEVGHVHMIKTVSRDSPLPTIEYLKISGGIFHDCLVHDIDIITWVLGEYPDKISVIADANIPEIKAIGDFDTVAVTMHFPSGTVGMIDLSRNSNYGYDQRLEAFGPRGVVQADNEQPNAIRRQYGRRQGIQGSNTAPIWYSFASRFMNGYRREFDHFIDIVLGKAKSLVKSKEILAVSKIATACEESARTGKIVSLDWTKSELPDDQ</sequence>
<dbReference type="KEGG" id="cfo:105258709"/>
<evidence type="ECO:0000313" key="5">
    <source>
        <dbReference type="EMBL" id="EFN73308.1"/>
    </source>
</evidence>
<dbReference type="GO" id="GO:0016491">
    <property type="term" value="F:oxidoreductase activity"/>
    <property type="evidence" value="ECO:0007669"/>
    <property type="project" value="UniProtKB-KW"/>
</dbReference>
<dbReference type="Gene3D" id="3.30.360.10">
    <property type="entry name" value="Dihydrodipicolinate Reductase, domain 2"/>
    <property type="match status" value="1"/>
</dbReference>
<dbReference type="Gene3D" id="3.40.50.720">
    <property type="entry name" value="NAD(P)-binding Rossmann-like Domain"/>
    <property type="match status" value="1"/>
</dbReference>
<feature type="domain" description="Gfo/Idh/MocA-like oxidoreductase N-terminal" evidence="3">
    <location>
        <begin position="46"/>
        <end position="165"/>
    </location>
</feature>
<dbReference type="InterPro" id="IPR055170">
    <property type="entry name" value="GFO_IDH_MocA-like_dom"/>
</dbReference>
<evidence type="ECO:0000256" key="1">
    <source>
        <dbReference type="ARBA" id="ARBA00010928"/>
    </source>
</evidence>
<protein>
    <submittedName>
        <fullName evidence="5">Putative oxidoreductase yrbE</fullName>
    </submittedName>
</protein>
<dbReference type="GO" id="GO:0005737">
    <property type="term" value="C:cytoplasm"/>
    <property type="evidence" value="ECO:0007669"/>
    <property type="project" value="TreeGrafter"/>
</dbReference>
<evidence type="ECO:0000256" key="2">
    <source>
        <dbReference type="ARBA" id="ARBA00023002"/>
    </source>
</evidence>
<name>E1ZZT5_CAMFO</name>
<evidence type="ECO:0000259" key="4">
    <source>
        <dbReference type="Pfam" id="PF22725"/>
    </source>
</evidence>
<accession>E1ZZT5</accession>
<dbReference type="GO" id="GO:0006740">
    <property type="term" value="P:NADPH regeneration"/>
    <property type="evidence" value="ECO:0007669"/>
    <property type="project" value="TreeGrafter"/>
</dbReference>
<dbReference type="Proteomes" id="UP000000311">
    <property type="component" value="Unassembled WGS sequence"/>
</dbReference>
<keyword evidence="2" id="KW-0560">Oxidoreductase</keyword>
<dbReference type="AlphaFoldDB" id="E1ZZT5"/>
<comment type="similarity">
    <text evidence="1">Belongs to the Gfo/Idh/MocA family.</text>
</comment>
<dbReference type="PANTHER" id="PTHR42840">
    <property type="entry name" value="NAD(P)-BINDING ROSSMANN-FOLD SUPERFAMILY PROTEIN-RELATED"/>
    <property type="match status" value="1"/>
</dbReference>
<dbReference type="Pfam" id="PF22725">
    <property type="entry name" value="GFO_IDH_MocA_C3"/>
    <property type="match status" value="1"/>
</dbReference>
<dbReference type="STRING" id="104421.E1ZZT5"/>
<dbReference type="PANTHER" id="PTHR42840:SF3">
    <property type="entry name" value="BINDING ROSSMANN FOLD OXIDOREDUCTASE, PUTATIVE (AFU_ORTHOLOGUE AFUA_2G10240)-RELATED"/>
    <property type="match status" value="1"/>
</dbReference>
<feature type="domain" description="GFO/IDH/MocA-like oxidoreductase" evidence="4">
    <location>
        <begin position="176"/>
        <end position="295"/>
    </location>
</feature>
<evidence type="ECO:0000313" key="6">
    <source>
        <dbReference type="Proteomes" id="UP000000311"/>
    </source>
</evidence>